<accession>A0A811LPK5</accession>
<dbReference type="AlphaFoldDB" id="A0A811LPK5"/>
<feature type="chain" id="PRO_5035681955" evidence="1">
    <location>
        <begin position="22"/>
        <end position="75"/>
    </location>
</feature>
<name>A0A811LPK5_9BILA</name>
<gene>
    <name evidence="2" type="ORF">BOKJ2_LOCUS13418</name>
</gene>
<dbReference type="EMBL" id="CAJFDH010000006">
    <property type="protein sequence ID" value="CAD5229359.1"/>
    <property type="molecule type" value="Genomic_DNA"/>
</dbReference>
<dbReference type="Proteomes" id="UP000614601">
    <property type="component" value="Unassembled WGS sequence"/>
</dbReference>
<feature type="signal peptide" evidence="1">
    <location>
        <begin position="1"/>
        <end position="21"/>
    </location>
</feature>
<reference evidence="2" key="1">
    <citation type="submission" date="2020-09" db="EMBL/GenBank/DDBJ databases">
        <authorList>
            <person name="Kikuchi T."/>
        </authorList>
    </citation>
    <scope>NUCLEOTIDE SEQUENCE</scope>
    <source>
        <strain evidence="2">SH1</strain>
    </source>
</reference>
<sequence length="75" mass="8584">MLSRYLCHLCVLLSIVMAVISVSVEEPEEYMFIANPYPSWPLQDQGEAPHRMKKWASSLRFGKRGPGWASQVRFG</sequence>
<comment type="caution">
    <text evidence="2">The sequence shown here is derived from an EMBL/GenBank/DDBJ whole genome shotgun (WGS) entry which is preliminary data.</text>
</comment>
<keyword evidence="1" id="KW-0732">Signal</keyword>
<evidence type="ECO:0000313" key="2">
    <source>
        <dbReference type="EMBL" id="CAD5229359.1"/>
    </source>
</evidence>
<evidence type="ECO:0000313" key="3">
    <source>
        <dbReference type="Proteomes" id="UP000614601"/>
    </source>
</evidence>
<evidence type="ECO:0000256" key="1">
    <source>
        <dbReference type="SAM" id="SignalP"/>
    </source>
</evidence>
<dbReference type="EMBL" id="CAJFCW020000006">
    <property type="protein sequence ID" value="CAG9126470.1"/>
    <property type="molecule type" value="Genomic_DNA"/>
</dbReference>
<dbReference type="OrthoDB" id="10367694at2759"/>
<keyword evidence="3" id="KW-1185">Reference proteome</keyword>
<organism evidence="2 3">
    <name type="scientific">Bursaphelenchus okinawaensis</name>
    <dbReference type="NCBI Taxonomy" id="465554"/>
    <lineage>
        <taxon>Eukaryota</taxon>
        <taxon>Metazoa</taxon>
        <taxon>Ecdysozoa</taxon>
        <taxon>Nematoda</taxon>
        <taxon>Chromadorea</taxon>
        <taxon>Rhabditida</taxon>
        <taxon>Tylenchina</taxon>
        <taxon>Tylenchomorpha</taxon>
        <taxon>Aphelenchoidea</taxon>
        <taxon>Aphelenchoididae</taxon>
        <taxon>Bursaphelenchus</taxon>
    </lineage>
</organism>
<proteinExistence type="predicted"/>
<protein>
    <submittedName>
        <fullName evidence="2">Uncharacterized protein</fullName>
    </submittedName>
</protein>
<dbReference type="Proteomes" id="UP000783686">
    <property type="component" value="Unassembled WGS sequence"/>
</dbReference>